<evidence type="ECO:0000313" key="1">
    <source>
        <dbReference type="EMBL" id="KAF0034294.1"/>
    </source>
</evidence>
<organism evidence="1 2">
    <name type="scientific">Scophthalmus maximus</name>
    <name type="common">Turbot</name>
    <name type="synonym">Psetta maxima</name>
    <dbReference type="NCBI Taxonomy" id="52904"/>
    <lineage>
        <taxon>Eukaryota</taxon>
        <taxon>Metazoa</taxon>
        <taxon>Chordata</taxon>
        <taxon>Craniata</taxon>
        <taxon>Vertebrata</taxon>
        <taxon>Euteleostomi</taxon>
        <taxon>Actinopterygii</taxon>
        <taxon>Neopterygii</taxon>
        <taxon>Teleostei</taxon>
        <taxon>Neoteleostei</taxon>
        <taxon>Acanthomorphata</taxon>
        <taxon>Carangaria</taxon>
        <taxon>Pleuronectiformes</taxon>
        <taxon>Pleuronectoidei</taxon>
        <taxon>Scophthalmidae</taxon>
        <taxon>Scophthalmus</taxon>
    </lineage>
</organism>
<dbReference type="Proteomes" id="UP000438429">
    <property type="component" value="Unassembled WGS sequence"/>
</dbReference>
<dbReference type="AlphaFoldDB" id="A0A6A4STD4"/>
<protein>
    <submittedName>
        <fullName evidence="1">Uncharacterized protein</fullName>
    </submittedName>
</protein>
<dbReference type="EMBL" id="VEVO01000012">
    <property type="protein sequence ID" value="KAF0034294.1"/>
    <property type="molecule type" value="Genomic_DNA"/>
</dbReference>
<evidence type="ECO:0000313" key="2">
    <source>
        <dbReference type="Proteomes" id="UP000438429"/>
    </source>
</evidence>
<comment type="caution">
    <text evidence="1">The sequence shown here is derived from an EMBL/GenBank/DDBJ whole genome shotgun (WGS) entry which is preliminary data.</text>
</comment>
<gene>
    <name evidence="1" type="ORF">F2P81_014360</name>
</gene>
<reference evidence="1 2" key="1">
    <citation type="submission" date="2019-06" db="EMBL/GenBank/DDBJ databases">
        <title>Draft genomes of female and male turbot (Scophthalmus maximus).</title>
        <authorList>
            <person name="Xu H."/>
            <person name="Xu X.-W."/>
            <person name="Shao C."/>
            <person name="Chen S."/>
        </authorList>
    </citation>
    <scope>NUCLEOTIDE SEQUENCE [LARGE SCALE GENOMIC DNA]</scope>
    <source>
        <strain evidence="1">Ysfricsl-2016a</strain>
        <tissue evidence="1">Blood</tissue>
    </source>
</reference>
<name>A0A6A4STD4_SCOMX</name>
<accession>A0A6A4STD4</accession>
<proteinExistence type="predicted"/>
<sequence length="117" mass="13249">MVNECGRVRFERSRLKTYIPGLTCDICDSYRTVWNDPSPVKQKAQTDSVIVLFKGRLSVVPRDRLTVTYSVFIPCLITPPFRFSLCDSKFEQFDVRGGAGEAKEPVNLLPVYFVVGP</sequence>